<organism evidence="1">
    <name type="scientific">marine sediment metagenome</name>
    <dbReference type="NCBI Taxonomy" id="412755"/>
    <lineage>
        <taxon>unclassified sequences</taxon>
        <taxon>metagenomes</taxon>
        <taxon>ecological metagenomes</taxon>
    </lineage>
</organism>
<proteinExistence type="predicted"/>
<gene>
    <name evidence="1" type="ORF">LCGC14_2502010</name>
</gene>
<reference evidence="1" key="1">
    <citation type="journal article" date="2015" name="Nature">
        <title>Complex archaea that bridge the gap between prokaryotes and eukaryotes.</title>
        <authorList>
            <person name="Spang A."/>
            <person name="Saw J.H."/>
            <person name="Jorgensen S.L."/>
            <person name="Zaremba-Niedzwiedzka K."/>
            <person name="Martijn J."/>
            <person name="Lind A.E."/>
            <person name="van Eijk R."/>
            <person name="Schleper C."/>
            <person name="Guy L."/>
            <person name="Ettema T.J."/>
        </authorList>
    </citation>
    <scope>NUCLEOTIDE SEQUENCE</scope>
</reference>
<comment type="caution">
    <text evidence="1">The sequence shown here is derived from an EMBL/GenBank/DDBJ whole genome shotgun (WGS) entry which is preliminary data.</text>
</comment>
<evidence type="ECO:0000313" key="1">
    <source>
        <dbReference type="EMBL" id="KKL15798.1"/>
    </source>
</evidence>
<dbReference type="PROSITE" id="PS51257">
    <property type="entry name" value="PROKAR_LIPOPROTEIN"/>
    <property type="match status" value="1"/>
</dbReference>
<name>A0A0F9DVB6_9ZZZZ</name>
<accession>A0A0F9DVB6</accession>
<sequence>MRLRWILVPLVAMASLALLAAACGGDGSGPAPSDDGAGPSSSGLVAPDTFLTFDGQRYQLREVLQAGLISDDFTEVGVAAEADIDYEGELKVYQHQGDAAAVYTFSSAADAAGEEGGVPALWEKWEPVN</sequence>
<dbReference type="EMBL" id="LAZR01039924">
    <property type="protein sequence ID" value="KKL15798.1"/>
    <property type="molecule type" value="Genomic_DNA"/>
</dbReference>
<dbReference type="AlphaFoldDB" id="A0A0F9DVB6"/>
<protein>
    <submittedName>
        <fullName evidence="1">Uncharacterized protein</fullName>
    </submittedName>
</protein>